<evidence type="ECO:0000256" key="1">
    <source>
        <dbReference type="SAM" id="MobiDB-lite"/>
    </source>
</evidence>
<keyword evidence="3" id="KW-1185">Reference proteome</keyword>
<reference evidence="2 3" key="1">
    <citation type="journal article" date="2022" name="G3 (Bethesda)">
        <title>Evaluating Illumina-, Nanopore-, and PacBio-based genome assembly strategies with the bald notothen, Trematomus borchgrevinki.</title>
        <authorList>
            <person name="Rayamajhi N."/>
            <person name="Cheng C.C."/>
            <person name="Catchen J.M."/>
        </authorList>
    </citation>
    <scope>NUCLEOTIDE SEQUENCE [LARGE SCALE GENOMIC DNA]</scope>
    <source>
        <strain evidence="2">AGRC-2024</strain>
    </source>
</reference>
<reference evidence="2 3" key="2">
    <citation type="journal article" date="2024" name="G3 (Bethesda)">
        <title>The genome of the cryopelagic Antarctic bald notothen, Trematomus borchgrevinki.</title>
        <authorList>
            <person name="Rayamajhi N."/>
            <person name="Rivera-Colon A.G."/>
            <person name="Minhas B.F."/>
            <person name="Cheng C.C."/>
            <person name="Catchen J.M."/>
        </authorList>
    </citation>
    <scope>NUCLEOTIDE SEQUENCE [LARGE SCALE GENOMIC DNA]</scope>
    <source>
        <strain evidence="2">AGRC-2024</strain>
    </source>
</reference>
<proteinExistence type="predicted"/>
<gene>
    <name evidence="2" type="ORF">OYC64_009178</name>
</gene>
<sequence>MRERRRRRRKKRRKKRERRRKSMIRVHNTRQQQARNWQQHQSKKGDRTNQKQLFLDHQTSPSQEQSSPSSHT</sequence>
<dbReference type="AlphaFoldDB" id="A0ABD2H3L3"/>
<dbReference type="Proteomes" id="UP001619887">
    <property type="component" value="Unassembled WGS sequence"/>
</dbReference>
<dbReference type="EMBL" id="JBIYXZ010002072">
    <property type="protein sequence ID" value="KAL3060912.1"/>
    <property type="molecule type" value="Genomic_DNA"/>
</dbReference>
<feature type="compositionally biased region" description="Low complexity" evidence="1">
    <location>
        <begin position="60"/>
        <end position="72"/>
    </location>
</feature>
<protein>
    <submittedName>
        <fullName evidence="2">Uncharacterized protein</fullName>
    </submittedName>
</protein>
<feature type="region of interest" description="Disordered" evidence="1">
    <location>
        <begin position="1"/>
        <end position="72"/>
    </location>
</feature>
<name>A0ABD2H3L3_PAGBO</name>
<feature type="compositionally biased region" description="Basic residues" evidence="1">
    <location>
        <begin position="1"/>
        <end position="28"/>
    </location>
</feature>
<feature type="compositionally biased region" description="Low complexity" evidence="1">
    <location>
        <begin position="31"/>
        <end position="40"/>
    </location>
</feature>
<evidence type="ECO:0000313" key="2">
    <source>
        <dbReference type="EMBL" id="KAL3060912.1"/>
    </source>
</evidence>
<accession>A0ABD2H3L3</accession>
<evidence type="ECO:0000313" key="3">
    <source>
        <dbReference type="Proteomes" id="UP001619887"/>
    </source>
</evidence>
<comment type="caution">
    <text evidence="2">The sequence shown here is derived from an EMBL/GenBank/DDBJ whole genome shotgun (WGS) entry which is preliminary data.</text>
</comment>
<organism evidence="2 3">
    <name type="scientific">Pagothenia borchgrevinki</name>
    <name type="common">Bald rockcod</name>
    <name type="synonym">Trematomus borchgrevinki</name>
    <dbReference type="NCBI Taxonomy" id="8213"/>
    <lineage>
        <taxon>Eukaryota</taxon>
        <taxon>Metazoa</taxon>
        <taxon>Chordata</taxon>
        <taxon>Craniata</taxon>
        <taxon>Vertebrata</taxon>
        <taxon>Euteleostomi</taxon>
        <taxon>Actinopterygii</taxon>
        <taxon>Neopterygii</taxon>
        <taxon>Teleostei</taxon>
        <taxon>Neoteleostei</taxon>
        <taxon>Acanthomorphata</taxon>
        <taxon>Eupercaria</taxon>
        <taxon>Perciformes</taxon>
        <taxon>Notothenioidei</taxon>
        <taxon>Nototheniidae</taxon>
        <taxon>Pagothenia</taxon>
    </lineage>
</organism>